<feature type="compositionally biased region" description="Basic and acidic residues" evidence="1">
    <location>
        <begin position="40"/>
        <end position="52"/>
    </location>
</feature>
<evidence type="ECO:0000313" key="3">
    <source>
        <dbReference type="Proteomes" id="UP000461670"/>
    </source>
</evidence>
<evidence type="ECO:0000256" key="1">
    <source>
        <dbReference type="SAM" id="MobiDB-lite"/>
    </source>
</evidence>
<reference evidence="3" key="1">
    <citation type="journal article" date="2020" name="MBio">
        <title>Horizontal gene transfer to a defensive symbiont with a reduced genome amongst a multipartite beetle microbiome.</title>
        <authorList>
            <person name="Waterworth S.C."/>
            <person name="Florez L.V."/>
            <person name="Rees E.R."/>
            <person name="Hertweck C."/>
            <person name="Kaltenpoth M."/>
            <person name="Kwan J.C."/>
        </authorList>
    </citation>
    <scope>NUCLEOTIDE SEQUENCE [LARGE SCALE GENOMIC DNA]</scope>
</reference>
<organism evidence="2 3">
    <name type="scientific">Paracidovorax wautersii</name>
    <dbReference type="NCBI Taxonomy" id="1177982"/>
    <lineage>
        <taxon>Bacteria</taxon>
        <taxon>Pseudomonadati</taxon>
        <taxon>Pseudomonadota</taxon>
        <taxon>Betaproteobacteria</taxon>
        <taxon>Burkholderiales</taxon>
        <taxon>Comamonadaceae</taxon>
        <taxon>Paracidovorax</taxon>
    </lineage>
</organism>
<name>A0A7V8FLE8_9BURK</name>
<gene>
    <name evidence="2" type="ORF">GAK30_03308</name>
</gene>
<dbReference type="EMBL" id="WNDQ01000064">
    <property type="protein sequence ID" value="KAF1019109.1"/>
    <property type="molecule type" value="Genomic_DNA"/>
</dbReference>
<feature type="region of interest" description="Disordered" evidence="1">
    <location>
        <begin position="29"/>
        <end position="52"/>
    </location>
</feature>
<proteinExistence type="predicted"/>
<accession>A0A7V8FLE8</accession>
<protein>
    <submittedName>
        <fullName evidence="2">Uncharacterized protein</fullName>
    </submittedName>
</protein>
<sequence length="52" mass="5538">MLQIIQDLLLVVGAIGALTLALSLCINKGSSRPAGRARARHAERARLPSSRD</sequence>
<evidence type="ECO:0000313" key="2">
    <source>
        <dbReference type="EMBL" id="KAF1019109.1"/>
    </source>
</evidence>
<dbReference type="Proteomes" id="UP000461670">
    <property type="component" value="Unassembled WGS sequence"/>
</dbReference>
<dbReference type="AlphaFoldDB" id="A0A7V8FLE8"/>
<comment type="caution">
    <text evidence="2">The sequence shown here is derived from an EMBL/GenBank/DDBJ whole genome shotgun (WGS) entry which is preliminary data.</text>
</comment>